<organism evidence="1 2">
    <name type="scientific">Strongyloides papillosus</name>
    <name type="common">Intestinal threadworm</name>
    <dbReference type="NCBI Taxonomy" id="174720"/>
    <lineage>
        <taxon>Eukaryota</taxon>
        <taxon>Metazoa</taxon>
        <taxon>Ecdysozoa</taxon>
        <taxon>Nematoda</taxon>
        <taxon>Chromadorea</taxon>
        <taxon>Rhabditida</taxon>
        <taxon>Tylenchina</taxon>
        <taxon>Panagrolaimomorpha</taxon>
        <taxon>Strongyloidoidea</taxon>
        <taxon>Strongyloididae</taxon>
        <taxon>Strongyloides</taxon>
    </lineage>
</organism>
<name>A0A0N5B2V6_STREA</name>
<reference evidence="2" key="1">
    <citation type="submission" date="2017-02" db="UniProtKB">
        <authorList>
            <consortium name="WormBaseParasite"/>
        </authorList>
    </citation>
    <scope>IDENTIFICATION</scope>
</reference>
<evidence type="ECO:0000313" key="2">
    <source>
        <dbReference type="WBParaSite" id="SPAL_0000040900.1"/>
    </source>
</evidence>
<accession>A0A0N5B2V6</accession>
<keyword evidence="1" id="KW-1185">Reference proteome</keyword>
<dbReference type="AlphaFoldDB" id="A0A0N5B2V6"/>
<dbReference type="WBParaSite" id="SPAL_0000040900.1">
    <property type="protein sequence ID" value="SPAL_0000040900.1"/>
    <property type="gene ID" value="SPAL_0000040900"/>
</dbReference>
<evidence type="ECO:0000313" key="1">
    <source>
        <dbReference type="Proteomes" id="UP000046392"/>
    </source>
</evidence>
<protein>
    <submittedName>
        <fullName evidence="2">RGS domain-containing protein</fullName>
    </submittedName>
</protein>
<proteinExistence type="predicted"/>
<dbReference type="Proteomes" id="UP000046392">
    <property type="component" value="Unplaced"/>
</dbReference>
<sequence length="227" mass="26721">MRVKNEELKIRLQEINDNVDYKGLLVFLTYEATNGIINEFILQEIHKLYNFSEYMDHFYKEMYIFRRALNVDLFNSEDFILSKGKSNFPLLSFKKTYVYDDISQSLSLASISSGSCDSTPRSRPEKTLKFFLRKCRKYQICSNELKKWLPETTLFGRYNNYQDSNQLKTSDVISAIELGILSSKNNKVEIEIIKNFLGTTKLELVRHLFNLNHLYEVVDNMTNIKKV</sequence>